<feature type="region of interest" description="Disordered" evidence="1">
    <location>
        <begin position="1"/>
        <end position="67"/>
    </location>
</feature>
<dbReference type="Proteomes" id="UP001295444">
    <property type="component" value="Unassembled WGS sequence"/>
</dbReference>
<feature type="compositionally biased region" description="Polar residues" evidence="1">
    <location>
        <begin position="1"/>
        <end position="10"/>
    </location>
</feature>
<reference evidence="3" key="1">
    <citation type="submission" date="2022-03" db="EMBL/GenBank/DDBJ databases">
        <authorList>
            <person name="Alioto T."/>
            <person name="Alioto T."/>
            <person name="Gomez Garrido J."/>
        </authorList>
    </citation>
    <scope>NUCLEOTIDE SEQUENCE</scope>
</reference>
<proteinExistence type="predicted"/>
<gene>
    <name evidence="3" type="ORF">PECUL_23A017990</name>
</gene>
<dbReference type="EMBL" id="CAKOES020000489">
    <property type="protein sequence ID" value="CAH2330295.1"/>
    <property type="molecule type" value="Genomic_DNA"/>
</dbReference>
<feature type="compositionally biased region" description="Acidic residues" evidence="1">
    <location>
        <begin position="48"/>
        <end position="64"/>
    </location>
</feature>
<evidence type="ECO:0000313" key="4">
    <source>
        <dbReference type="Proteomes" id="UP001295444"/>
    </source>
</evidence>
<feature type="non-terminal residue" evidence="3">
    <location>
        <position position="1"/>
    </location>
</feature>
<evidence type="ECO:0000313" key="3">
    <source>
        <dbReference type="EMBL" id="CAH2330295.1"/>
    </source>
</evidence>
<dbReference type="PANTHER" id="PTHR45749:SF35">
    <property type="entry name" value="AC-LIKE TRANSPOSASE-RELATED"/>
    <property type="match status" value="1"/>
</dbReference>
<feature type="domain" description="TTF-type" evidence="2">
    <location>
        <begin position="115"/>
        <end position="212"/>
    </location>
</feature>
<dbReference type="InterPro" id="IPR006580">
    <property type="entry name" value="Znf_TTF"/>
</dbReference>
<keyword evidence="4" id="KW-1185">Reference proteome</keyword>
<dbReference type="SMART" id="SM00597">
    <property type="entry name" value="ZnF_TTF"/>
    <property type="match status" value="1"/>
</dbReference>
<evidence type="ECO:0000259" key="2">
    <source>
        <dbReference type="SMART" id="SM00597"/>
    </source>
</evidence>
<comment type="caution">
    <text evidence="3">The sequence shown here is derived from an EMBL/GenBank/DDBJ whole genome shotgun (WGS) entry which is preliminary data.</text>
</comment>
<dbReference type="AlphaFoldDB" id="A0AAD1TM11"/>
<evidence type="ECO:0000256" key="1">
    <source>
        <dbReference type="SAM" id="MobiDB-lite"/>
    </source>
</evidence>
<sequence length="280" mass="32146">HHSPRVQESVNVDDANTGKIPEQQDDAQLSTSSHSVYLEKTIDTERSNDDEEEEEEREELEQEEQSTSLAILDLSDPANWPAVLTTSLVRKGPAKQKNNFIFPKDEVNRRFTKANYKRRLPNGEETFRNWLVYSVKLNKVFCFCCKLFATKVTTSLTRGGYDDWKNLSQNLSIHEKSNSHLVAVRDWNELSRRFGCGKTIDAASQRLLATETHWQDVKRLIGIVKYLGRQCLAFRGSRDTLYSENNGNYLQLRHHYAGTSENTFSNIIYGKTFKTNSSAL</sequence>
<name>A0AAD1TM11_PELCU</name>
<accession>A0AAD1TM11</accession>
<organism evidence="3 4">
    <name type="scientific">Pelobates cultripes</name>
    <name type="common">Western spadefoot toad</name>
    <dbReference type="NCBI Taxonomy" id="61616"/>
    <lineage>
        <taxon>Eukaryota</taxon>
        <taxon>Metazoa</taxon>
        <taxon>Chordata</taxon>
        <taxon>Craniata</taxon>
        <taxon>Vertebrata</taxon>
        <taxon>Euteleostomi</taxon>
        <taxon>Amphibia</taxon>
        <taxon>Batrachia</taxon>
        <taxon>Anura</taxon>
        <taxon>Pelobatoidea</taxon>
        <taxon>Pelobatidae</taxon>
        <taxon>Pelobates</taxon>
    </lineage>
</organism>
<dbReference type="PANTHER" id="PTHR45749">
    <property type="match status" value="1"/>
</dbReference>
<feature type="compositionally biased region" description="Polar residues" evidence="1">
    <location>
        <begin position="26"/>
        <end position="35"/>
    </location>
</feature>
<protein>
    <recommendedName>
        <fullName evidence="2">TTF-type domain-containing protein</fullName>
    </recommendedName>
</protein>